<gene>
    <name evidence="3" type="ORF">UFOVP1219_62</name>
    <name evidence="4" type="ORF">UFOVP1671_37</name>
    <name evidence="5" type="ORF">UFOVP358_70</name>
    <name evidence="1" type="ORF">UFOVP476_34</name>
    <name evidence="2" type="ORF">UFOVP986_41</name>
</gene>
<dbReference type="EMBL" id="LR797169">
    <property type="protein sequence ID" value="CAB4191544.1"/>
    <property type="molecule type" value="Genomic_DNA"/>
</dbReference>
<reference evidence="3" key="1">
    <citation type="submission" date="2020-05" db="EMBL/GenBank/DDBJ databases">
        <authorList>
            <person name="Chiriac C."/>
            <person name="Salcher M."/>
            <person name="Ghai R."/>
            <person name="Kavagutti S V."/>
        </authorList>
    </citation>
    <scope>NUCLEOTIDE SEQUENCE</scope>
</reference>
<evidence type="ECO:0000313" key="5">
    <source>
        <dbReference type="EMBL" id="CAB5220612.1"/>
    </source>
</evidence>
<evidence type="ECO:0000313" key="4">
    <source>
        <dbReference type="EMBL" id="CAB4223289.1"/>
    </source>
</evidence>
<protein>
    <submittedName>
        <fullName evidence="3">Uncharacterized protein</fullName>
    </submittedName>
</protein>
<accession>A0A6J5RIG6</accession>
<evidence type="ECO:0000313" key="3">
    <source>
        <dbReference type="EMBL" id="CAB4191544.1"/>
    </source>
</evidence>
<dbReference type="EMBL" id="LR796453">
    <property type="protein sequence ID" value="CAB4145671.1"/>
    <property type="molecule type" value="Genomic_DNA"/>
</dbReference>
<dbReference type="EMBL" id="LR797535">
    <property type="protein sequence ID" value="CAB4223289.1"/>
    <property type="molecule type" value="Genomic_DNA"/>
</dbReference>
<sequence length="58" mass="6795">MNVRYLERTITRLRFERGWFDTDHPKDQEFLDRIDLAIEAIQNLLPTSPTGTSERGSS</sequence>
<dbReference type="EMBL" id="LR798290">
    <property type="protein sequence ID" value="CAB5220612.1"/>
    <property type="molecule type" value="Genomic_DNA"/>
</dbReference>
<evidence type="ECO:0000313" key="1">
    <source>
        <dbReference type="EMBL" id="CAB4145671.1"/>
    </source>
</evidence>
<name>A0A6J5RIG6_9CAUD</name>
<dbReference type="EMBL" id="LR796931">
    <property type="protein sequence ID" value="CAB4176519.1"/>
    <property type="molecule type" value="Genomic_DNA"/>
</dbReference>
<organism evidence="3">
    <name type="scientific">uncultured Caudovirales phage</name>
    <dbReference type="NCBI Taxonomy" id="2100421"/>
    <lineage>
        <taxon>Viruses</taxon>
        <taxon>Duplodnaviria</taxon>
        <taxon>Heunggongvirae</taxon>
        <taxon>Uroviricota</taxon>
        <taxon>Caudoviricetes</taxon>
        <taxon>Peduoviridae</taxon>
        <taxon>Maltschvirus</taxon>
        <taxon>Maltschvirus maltsch</taxon>
    </lineage>
</organism>
<evidence type="ECO:0000313" key="2">
    <source>
        <dbReference type="EMBL" id="CAB4176519.1"/>
    </source>
</evidence>
<proteinExistence type="predicted"/>